<evidence type="ECO:0000256" key="1">
    <source>
        <dbReference type="ARBA" id="ARBA00022676"/>
    </source>
</evidence>
<keyword evidence="5" id="KW-1185">Reference proteome</keyword>
<protein>
    <submittedName>
        <fullName evidence="4">Glycosyltransferase family 9 protein</fullName>
    </submittedName>
</protein>
<proteinExistence type="predicted"/>
<evidence type="ECO:0000313" key="4">
    <source>
        <dbReference type="EMBL" id="GAA4267787.1"/>
    </source>
</evidence>
<dbReference type="Pfam" id="PF01075">
    <property type="entry name" value="Glyco_transf_9"/>
    <property type="match status" value="1"/>
</dbReference>
<evidence type="ECO:0000313" key="5">
    <source>
        <dbReference type="Proteomes" id="UP001501594"/>
    </source>
</evidence>
<accession>A0ABP8E6C0</accession>
<dbReference type="Gene3D" id="3.40.50.2000">
    <property type="entry name" value="Glycogen Phosphorylase B"/>
    <property type="match status" value="2"/>
</dbReference>
<dbReference type="PANTHER" id="PTHR30160">
    <property type="entry name" value="TETRAACYLDISACCHARIDE 4'-KINASE-RELATED"/>
    <property type="match status" value="1"/>
</dbReference>
<dbReference type="InterPro" id="IPR051199">
    <property type="entry name" value="LPS_LOS_Heptosyltrfase"/>
</dbReference>
<organism evidence="4 5">
    <name type="scientific">Frondihabitans peucedani</name>
    <dbReference type="NCBI Taxonomy" id="598626"/>
    <lineage>
        <taxon>Bacteria</taxon>
        <taxon>Bacillati</taxon>
        <taxon>Actinomycetota</taxon>
        <taxon>Actinomycetes</taxon>
        <taxon>Micrococcales</taxon>
        <taxon>Microbacteriaceae</taxon>
        <taxon>Frondihabitans</taxon>
    </lineage>
</organism>
<dbReference type="Proteomes" id="UP001501594">
    <property type="component" value="Unassembled WGS sequence"/>
</dbReference>
<dbReference type="PANTHER" id="PTHR30160:SF1">
    <property type="entry name" value="LIPOPOLYSACCHARIDE 1,2-N-ACETYLGLUCOSAMINETRANSFERASE-RELATED"/>
    <property type="match status" value="1"/>
</dbReference>
<dbReference type="RefSeq" id="WP_344798410.1">
    <property type="nucleotide sequence ID" value="NZ_BAABAU010000006.1"/>
</dbReference>
<sequence length="343" mass="36123">MRRLSDTPSDVPEILALRALKLGDLLVAVPAIHALKRERPDHDLVLAIPGWLEPIAELTGADVLHPTPGLDHPLAEPARAGRFDTVVNLHGNGPESRGVLDLLDAPHRIGHRASGWDGPEWEDGVLERHRWARLVDSFGIPADRDDIAIDRPAVRNVAPGAVVVHVGAFYGSRHWPEERFARVAQGFAADGHRVVFTGSAAERPRAVEAARLAGLPDESVLAGTIDLAEMALVVAEAALVVSVDTGAAHLASAYGTPSVVLFGPAPVEEWGPPEHGPHIVLTDASLRVGDTFGTEPDPALLAVQPADVLSAGREVVRGVEPGATALSPGPIGQATGPAERTDE</sequence>
<dbReference type="EMBL" id="BAABAU010000006">
    <property type="protein sequence ID" value="GAA4267787.1"/>
    <property type="molecule type" value="Genomic_DNA"/>
</dbReference>
<evidence type="ECO:0000256" key="2">
    <source>
        <dbReference type="ARBA" id="ARBA00022679"/>
    </source>
</evidence>
<keyword evidence="2" id="KW-0808">Transferase</keyword>
<gene>
    <name evidence="4" type="ORF">GCM10022256_33990</name>
</gene>
<dbReference type="CDD" id="cd03789">
    <property type="entry name" value="GT9_LPS_heptosyltransferase"/>
    <property type="match status" value="1"/>
</dbReference>
<reference evidence="5" key="1">
    <citation type="journal article" date="2019" name="Int. J. Syst. Evol. Microbiol.">
        <title>The Global Catalogue of Microorganisms (GCM) 10K type strain sequencing project: providing services to taxonomists for standard genome sequencing and annotation.</title>
        <authorList>
            <consortium name="The Broad Institute Genomics Platform"/>
            <consortium name="The Broad Institute Genome Sequencing Center for Infectious Disease"/>
            <person name="Wu L."/>
            <person name="Ma J."/>
        </authorList>
    </citation>
    <scope>NUCLEOTIDE SEQUENCE [LARGE SCALE GENOMIC DNA]</scope>
    <source>
        <strain evidence="5">JCM 17442</strain>
    </source>
</reference>
<evidence type="ECO:0000256" key="3">
    <source>
        <dbReference type="SAM" id="MobiDB-lite"/>
    </source>
</evidence>
<comment type="caution">
    <text evidence="4">The sequence shown here is derived from an EMBL/GenBank/DDBJ whole genome shotgun (WGS) entry which is preliminary data.</text>
</comment>
<dbReference type="InterPro" id="IPR002201">
    <property type="entry name" value="Glyco_trans_9"/>
</dbReference>
<dbReference type="SUPFAM" id="SSF53756">
    <property type="entry name" value="UDP-Glycosyltransferase/glycogen phosphorylase"/>
    <property type="match status" value="1"/>
</dbReference>
<feature type="region of interest" description="Disordered" evidence="3">
    <location>
        <begin position="320"/>
        <end position="343"/>
    </location>
</feature>
<keyword evidence="1" id="KW-0328">Glycosyltransferase</keyword>
<name>A0ABP8E6C0_9MICO</name>